<evidence type="ECO:0000313" key="3">
    <source>
        <dbReference type="EMBL" id="MBD1263014.1"/>
    </source>
</evidence>
<dbReference type="Pfam" id="PF00722">
    <property type="entry name" value="Glyco_hydro_16"/>
    <property type="match status" value="1"/>
</dbReference>
<dbReference type="Gene3D" id="2.60.120.200">
    <property type="match status" value="1"/>
</dbReference>
<dbReference type="OrthoDB" id="9809583at2"/>
<evidence type="ECO:0000313" key="5">
    <source>
        <dbReference type="Proteomes" id="UP000245667"/>
    </source>
</evidence>
<reference evidence="4 5" key="1">
    <citation type="submission" date="2018-05" db="EMBL/GenBank/DDBJ databases">
        <title>Genomic Encyclopedia of Archaeal and Bacterial Type Strains, Phase II (KMG-II): from individual species to whole genera.</title>
        <authorList>
            <person name="Goeker M."/>
        </authorList>
    </citation>
    <scope>NUCLEOTIDE SEQUENCE [LARGE SCALE GENOMIC DNA]</scope>
    <source>
        <strain evidence="4 5">DSM 23514</strain>
    </source>
</reference>
<comment type="similarity">
    <text evidence="1">Belongs to the glycosyl hydrolase 16 family.</text>
</comment>
<protein>
    <submittedName>
        <fullName evidence="3">Glycoside hydrolase family 16 protein</fullName>
    </submittedName>
    <submittedName>
        <fullName evidence="4">Glycosyl hydrolase family 16</fullName>
    </submittedName>
</protein>
<dbReference type="AlphaFoldDB" id="A0A316DZT1"/>
<evidence type="ECO:0000313" key="6">
    <source>
        <dbReference type="Proteomes" id="UP000651837"/>
    </source>
</evidence>
<dbReference type="InterPro" id="IPR000757">
    <property type="entry name" value="Beta-glucanase-like"/>
</dbReference>
<reference evidence="3 6" key="2">
    <citation type="submission" date="2020-07" db="EMBL/GenBank/DDBJ databases">
        <title>The draft genome sequence of Maribacter polysiphoniae KCTC 22021.</title>
        <authorList>
            <person name="Mu L."/>
        </authorList>
    </citation>
    <scope>NUCLEOTIDE SEQUENCE [LARGE SCALE GENOMIC DNA]</scope>
    <source>
        <strain evidence="3 6">KCTC 22021</strain>
    </source>
</reference>
<evidence type="ECO:0000256" key="1">
    <source>
        <dbReference type="ARBA" id="ARBA00006865"/>
    </source>
</evidence>
<dbReference type="GO" id="GO:0004553">
    <property type="term" value="F:hydrolase activity, hydrolyzing O-glycosyl compounds"/>
    <property type="evidence" value="ECO:0007669"/>
    <property type="project" value="InterPro"/>
</dbReference>
<dbReference type="Proteomes" id="UP000245667">
    <property type="component" value="Unassembled WGS sequence"/>
</dbReference>
<dbReference type="PANTHER" id="PTHR10963">
    <property type="entry name" value="GLYCOSYL HYDROLASE-RELATED"/>
    <property type="match status" value="1"/>
</dbReference>
<proteinExistence type="inferred from homology"/>
<dbReference type="Proteomes" id="UP000651837">
    <property type="component" value="Unassembled WGS sequence"/>
</dbReference>
<dbReference type="CDD" id="cd08023">
    <property type="entry name" value="GH16_laminarinase_like"/>
    <property type="match status" value="1"/>
</dbReference>
<dbReference type="RefSeq" id="WP_109653154.1">
    <property type="nucleotide sequence ID" value="NZ_JACWLN010000016.1"/>
</dbReference>
<comment type="caution">
    <text evidence="4">The sequence shown here is derived from an EMBL/GenBank/DDBJ whole genome shotgun (WGS) entry which is preliminary data.</text>
</comment>
<keyword evidence="6" id="KW-1185">Reference proteome</keyword>
<dbReference type="PROSITE" id="PS51762">
    <property type="entry name" value="GH16_2"/>
    <property type="match status" value="1"/>
</dbReference>
<dbReference type="GO" id="GO:0005975">
    <property type="term" value="P:carbohydrate metabolic process"/>
    <property type="evidence" value="ECO:0007669"/>
    <property type="project" value="InterPro"/>
</dbReference>
<dbReference type="InterPro" id="IPR050546">
    <property type="entry name" value="Glycosyl_Hydrlase_16"/>
</dbReference>
<dbReference type="PROSITE" id="PS51257">
    <property type="entry name" value="PROKAR_LIPOPROTEIN"/>
    <property type="match status" value="1"/>
</dbReference>
<dbReference type="EMBL" id="QGGQ01000009">
    <property type="protein sequence ID" value="PWK22053.1"/>
    <property type="molecule type" value="Genomic_DNA"/>
</dbReference>
<dbReference type="PANTHER" id="PTHR10963:SF55">
    <property type="entry name" value="GLYCOSIDE HYDROLASE FAMILY 16 PROTEIN"/>
    <property type="match status" value="1"/>
</dbReference>
<evidence type="ECO:0000259" key="2">
    <source>
        <dbReference type="PROSITE" id="PS51762"/>
    </source>
</evidence>
<dbReference type="InterPro" id="IPR013320">
    <property type="entry name" value="ConA-like_dom_sf"/>
</dbReference>
<evidence type="ECO:0000313" key="4">
    <source>
        <dbReference type="EMBL" id="PWK22053.1"/>
    </source>
</evidence>
<dbReference type="SUPFAM" id="SSF49899">
    <property type="entry name" value="Concanavalin A-like lectins/glucanases"/>
    <property type="match status" value="1"/>
</dbReference>
<feature type="domain" description="GH16" evidence="2">
    <location>
        <begin position="305"/>
        <end position="541"/>
    </location>
</feature>
<organism evidence="4 5">
    <name type="scientific">Maribacter polysiphoniae</name>
    <dbReference type="NCBI Taxonomy" id="429344"/>
    <lineage>
        <taxon>Bacteria</taxon>
        <taxon>Pseudomonadati</taxon>
        <taxon>Bacteroidota</taxon>
        <taxon>Flavobacteriia</taxon>
        <taxon>Flavobacteriales</taxon>
        <taxon>Flavobacteriaceae</taxon>
        <taxon>Maribacter</taxon>
    </lineage>
</organism>
<name>A0A316DZT1_9FLAO</name>
<dbReference type="EMBL" id="JACWLN010000016">
    <property type="protein sequence ID" value="MBD1263014.1"/>
    <property type="molecule type" value="Genomic_DNA"/>
</dbReference>
<keyword evidence="4" id="KW-0378">Hydrolase</keyword>
<sequence>MKNSKILFKTIFLVLTTLLVSCEEKEYEFGDIIAPSNLDINSVIVGQDTENPYGDGSGAVNFTASASDALTYKYIYNGKEEMAPTGELTINFSTTGINNYNVTVQAFGKAGVSTTETIEVEVLALYSAPDDLLEMLYGDGEKTWRVKAESVGHFGVGPADGTSPDWWAAPAYDKSGLGAYDDRITFKSDGTVTYTTNGTIYGQASALDADYGISWEANSNSEYENYPVDEFSDTWSLTAPEGQETLNFDGNGFHGFYVGGDHSYAILERTDTEMTIKTIGADGLGWFGILTSEEEPTDEEATVDVTYSNLIWSDEFDTDGAPDTAKWTYDIGIGSNGWGNNESQYYTNRADNVTISEGTLKITAKKESYEGSEYTSARMKTQDLFEFTHGRVDVRAKLPAGGGTWPALWMLGANFETVSWPACGEIDIMEHVGNDEGTVHGSIHNTSSSGATINTGETTVSDATSEFHVYSVNWSEDEISFLVDDEIFYTYSPDPKDGDTWPFDADQFIIMNVAMGGNFGGAIDTSFTEATMEVDYVRVYQ</sequence>
<accession>A0A316DZT1</accession>
<gene>
    <name evidence="3" type="ORF">HZY62_20655</name>
    <name evidence="4" type="ORF">LX92_03405</name>
</gene>